<gene>
    <name evidence="10" type="ORF">LTRI10_LOCUS9976</name>
</gene>
<evidence type="ECO:0000256" key="5">
    <source>
        <dbReference type="ARBA" id="ARBA00023004"/>
    </source>
</evidence>
<dbReference type="SUPFAM" id="SSF51197">
    <property type="entry name" value="Clavaminate synthase-like"/>
    <property type="match status" value="1"/>
</dbReference>
<name>A0AAV2D3L5_9ROSI</name>
<dbReference type="PANTHER" id="PTHR47990">
    <property type="entry name" value="2-OXOGLUTARATE (2OG) AND FE(II)-DEPENDENT OXYGENASE SUPERFAMILY PROTEIN-RELATED"/>
    <property type="match status" value="1"/>
</dbReference>
<keyword evidence="4 7" id="KW-0560">Oxidoreductase</keyword>
<dbReference type="EMBL" id="OZ034814">
    <property type="protein sequence ID" value="CAL1363554.1"/>
    <property type="molecule type" value="Genomic_DNA"/>
</dbReference>
<feature type="region of interest" description="Disordered" evidence="8">
    <location>
        <begin position="1"/>
        <end position="26"/>
    </location>
</feature>
<dbReference type="PROSITE" id="PS51471">
    <property type="entry name" value="FE2OG_OXY"/>
    <property type="match status" value="1"/>
</dbReference>
<evidence type="ECO:0000313" key="11">
    <source>
        <dbReference type="Proteomes" id="UP001497516"/>
    </source>
</evidence>
<evidence type="ECO:0000259" key="9">
    <source>
        <dbReference type="PROSITE" id="PS51471"/>
    </source>
</evidence>
<evidence type="ECO:0000256" key="3">
    <source>
        <dbReference type="ARBA" id="ARBA00022964"/>
    </source>
</evidence>
<evidence type="ECO:0000313" key="10">
    <source>
        <dbReference type="EMBL" id="CAL1363554.1"/>
    </source>
</evidence>
<evidence type="ECO:0000256" key="2">
    <source>
        <dbReference type="ARBA" id="ARBA00022723"/>
    </source>
</evidence>
<protein>
    <recommendedName>
        <fullName evidence="9">Fe2OG dioxygenase domain-containing protein</fullName>
    </recommendedName>
</protein>
<dbReference type="FunFam" id="2.60.120.330:FF:000022">
    <property type="entry name" value="Probable 2-oxoglutarate-dependent dioxygenase AOP1.2"/>
    <property type="match status" value="1"/>
</dbReference>
<sequence length="317" mass="35829">MDSESSYPKLPSLDFSKPAGVMKPGSPQWETLKSQVREAVEEYGCFEASFDRVSDDVRRAVFESLEELFELPLETKLRNASNKPCRGYVGQHPLIPLYESLGIDDAQVPESVESFTNTLWPQGNSSFSKTMQSYLEQLSELDKIVRKMIVESFGLESYMDEHMSSTKYLLRFMKYDSPNTPDAKLGLSPHTDNNTVTILHQNQVEGLEVQTKDGRWINIQPSPTSFIVIIGEALRAWLNGRLHSPRHRVMMSGNETRYSLGLFTTPKSGCVIQTAGAMVDEKHPLLFKPYDHEKFMAFYYTEAGQRAASALQAYCGI</sequence>
<feature type="domain" description="Fe2OG dioxygenase" evidence="9">
    <location>
        <begin position="166"/>
        <end position="266"/>
    </location>
</feature>
<evidence type="ECO:0000256" key="1">
    <source>
        <dbReference type="ARBA" id="ARBA00008056"/>
    </source>
</evidence>
<keyword evidence="5 7" id="KW-0408">Iron</keyword>
<keyword evidence="11" id="KW-1185">Reference proteome</keyword>
<dbReference type="GO" id="GO:0046872">
    <property type="term" value="F:metal ion binding"/>
    <property type="evidence" value="ECO:0007669"/>
    <property type="project" value="UniProtKB-KW"/>
</dbReference>
<evidence type="ECO:0000256" key="7">
    <source>
        <dbReference type="RuleBase" id="RU003682"/>
    </source>
</evidence>
<keyword evidence="3" id="KW-0223">Dioxygenase</keyword>
<comment type="similarity">
    <text evidence="1 7">Belongs to the iron/ascorbate-dependent oxidoreductase family.</text>
</comment>
<dbReference type="Pfam" id="PF03171">
    <property type="entry name" value="2OG-FeII_Oxy"/>
    <property type="match status" value="1"/>
</dbReference>
<dbReference type="AlphaFoldDB" id="A0AAV2D3L5"/>
<dbReference type="InterPro" id="IPR044861">
    <property type="entry name" value="IPNS-like_FE2OG_OXY"/>
</dbReference>
<dbReference type="GO" id="GO:0051213">
    <property type="term" value="F:dioxygenase activity"/>
    <property type="evidence" value="ECO:0007669"/>
    <property type="project" value="UniProtKB-KW"/>
</dbReference>
<accession>A0AAV2D3L5</accession>
<dbReference type="InterPro" id="IPR050231">
    <property type="entry name" value="Iron_ascorbate_oxido_reductase"/>
</dbReference>
<evidence type="ECO:0000256" key="4">
    <source>
        <dbReference type="ARBA" id="ARBA00023002"/>
    </source>
</evidence>
<dbReference type="InterPro" id="IPR026992">
    <property type="entry name" value="DIOX_N"/>
</dbReference>
<evidence type="ECO:0000256" key="8">
    <source>
        <dbReference type="SAM" id="MobiDB-lite"/>
    </source>
</evidence>
<proteinExistence type="inferred from homology"/>
<dbReference type="Pfam" id="PF14226">
    <property type="entry name" value="DIOX_N"/>
    <property type="match status" value="1"/>
</dbReference>
<dbReference type="InterPro" id="IPR005123">
    <property type="entry name" value="Oxoglu/Fe-dep_dioxygenase_dom"/>
</dbReference>
<dbReference type="Gene3D" id="2.60.120.330">
    <property type="entry name" value="B-lactam Antibiotic, Isopenicillin N Synthase, Chain"/>
    <property type="match status" value="1"/>
</dbReference>
<keyword evidence="2 7" id="KW-0479">Metal-binding</keyword>
<dbReference type="InterPro" id="IPR027443">
    <property type="entry name" value="IPNS-like_sf"/>
</dbReference>
<evidence type="ECO:0000256" key="6">
    <source>
        <dbReference type="ARBA" id="ARBA00057022"/>
    </source>
</evidence>
<reference evidence="10 11" key="1">
    <citation type="submission" date="2024-04" db="EMBL/GenBank/DDBJ databases">
        <authorList>
            <person name="Fracassetti M."/>
        </authorList>
    </citation>
    <scope>NUCLEOTIDE SEQUENCE [LARGE SCALE GENOMIC DNA]</scope>
</reference>
<organism evidence="10 11">
    <name type="scientific">Linum trigynum</name>
    <dbReference type="NCBI Taxonomy" id="586398"/>
    <lineage>
        <taxon>Eukaryota</taxon>
        <taxon>Viridiplantae</taxon>
        <taxon>Streptophyta</taxon>
        <taxon>Embryophyta</taxon>
        <taxon>Tracheophyta</taxon>
        <taxon>Spermatophyta</taxon>
        <taxon>Magnoliopsida</taxon>
        <taxon>eudicotyledons</taxon>
        <taxon>Gunneridae</taxon>
        <taxon>Pentapetalae</taxon>
        <taxon>rosids</taxon>
        <taxon>fabids</taxon>
        <taxon>Malpighiales</taxon>
        <taxon>Linaceae</taxon>
        <taxon>Linum</taxon>
    </lineage>
</organism>
<comment type="function">
    <text evidence="6">Probable 2-oxoglutarate-dependent dioxygenase that may be involved in glucosinolates biosynthesis. May play a role in the production of aliphatic glucosinolates.</text>
</comment>
<dbReference type="Proteomes" id="UP001497516">
    <property type="component" value="Chromosome 10"/>
</dbReference>